<dbReference type="GO" id="GO:0015297">
    <property type="term" value="F:antiporter activity"/>
    <property type="evidence" value="ECO:0007669"/>
    <property type="project" value="UniProtKB-KW"/>
</dbReference>
<dbReference type="Pfam" id="PF01899">
    <property type="entry name" value="MNHE"/>
    <property type="match status" value="1"/>
</dbReference>
<dbReference type="PANTHER" id="PTHR34584">
    <property type="entry name" value="NA(+)/H(+) ANTIPORTER SUBUNIT E1"/>
    <property type="match status" value="1"/>
</dbReference>
<reference evidence="9 10" key="1">
    <citation type="submission" date="2014-02" db="EMBL/GenBank/DDBJ databases">
        <title>Draft genome sequence of Lysinibacillus sinduriensis JCM 15800.</title>
        <authorList>
            <person name="Zhang F."/>
            <person name="Wang G."/>
            <person name="Zhang L."/>
        </authorList>
    </citation>
    <scope>NUCLEOTIDE SEQUENCE [LARGE SCALE GENOMIC DNA]</scope>
    <source>
        <strain evidence="9 10">JCM 15800</strain>
    </source>
</reference>
<dbReference type="GO" id="GO:0005886">
    <property type="term" value="C:plasma membrane"/>
    <property type="evidence" value="ECO:0007669"/>
    <property type="project" value="UniProtKB-SubCell"/>
</dbReference>
<feature type="transmembrane region" description="Helical" evidence="8">
    <location>
        <begin position="28"/>
        <end position="45"/>
    </location>
</feature>
<evidence type="ECO:0000256" key="6">
    <source>
        <dbReference type="ARBA" id="ARBA00022989"/>
    </source>
</evidence>
<dbReference type="AlphaFoldDB" id="A0A0A3HR15"/>
<feature type="transmembrane region" description="Helical" evidence="8">
    <location>
        <begin position="57"/>
        <end position="80"/>
    </location>
</feature>
<evidence type="ECO:0000313" key="9">
    <source>
        <dbReference type="EMBL" id="KGR75046.1"/>
    </source>
</evidence>
<sequence>MSFQILLNLFLAFLWMFLSSNYSVSRFIIGYLLGLVVIVALRKFFKSRLYIDRVWAVIKLSVLFIKELILANVSVLTLVLKPKLELQPAFFKYETKLTEEWEITLLSSLITLTPGTVVVHVSDDSKSLFIHVIDSNDIDETIDSIKNSFEKAILEVSRS</sequence>
<keyword evidence="4" id="KW-1003">Cell membrane</keyword>
<accession>A0A0A3HR15</accession>
<keyword evidence="3" id="KW-0813">Transport</keyword>
<evidence type="ECO:0000256" key="7">
    <source>
        <dbReference type="ARBA" id="ARBA00023136"/>
    </source>
</evidence>
<dbReference type="PANTHER" id="PTHR34584:SF1">
    <property type="entry name" value="NA(+)_H(+) ANTIPORTER SUBUNIT E1"/>
    <property type="match status" value="1"/>
</dbReference>
<dbReference type="Proteomes" id="UP000030408">
    <property type="component" value="Unassembled WGS sequence"/>
</dbReference>
<comment type="subcellular location">
    <subcellularLocation>
        <location evidence="1">Cell membrane</location>
        <topology evidence="1">Multi-pass membrane protein</topology>
    </subcellularLocation>
</comment>
<dbReference type="STRING" id="1384057.CD33_12250"/>
<dbReference type="eggNOG" id="COG1863">
    <property type="taxonomic scope" value="Bacteria"/>
</dbReference>
<dbReference type="InterPro" id="IPR002758">
    <property type="entry name" value="Cation_antiport_E"/>
</dbReference>
<dbReference type="EMBL" id="JPVO01000052">
    <property type="protein sequence ID" value="KGR75046.1"/>
    <property type="molecule type" value="Genomic_DNA"/>
</dbReference>
<keyword evidence="7 8" id="KW-0472">Membrane</keyword>
<evidence type="ECO:0000256" key="5">
    <source>
        <dbReference type="ARBA" id="ARBA00022692"/>
    </source>
</evidence>
<comment type="similarity">
    <text evidence="2">Belongs to the CPA3 antiporters (TC 2.A.63) subunit E family.</text>
</comment>
<dbReference type="PIRSF" id="PIRSF019239">
    <property type="entry name" value="MrpE"/>
    <property type="match status" value="1"/>
</dbReference>
<evidence type="ECO:0000256" key="3">
    <source>
        <dbReference type="ARBA" id="ARBA00022449"/>
    </source>
</evidence>
<dbReference type="NCBIfam" id="NF009292">
    <property type="entry name" value="PRK12651.1-3"/>
    <property type="match status" value="1"/>
</dbReference>
<name>A0A0A3HR15_9BACL</name>
<gene>
    <name evidence="9" type="ORF">CD33_12250</name>
</gene>
<protein>
    <submittedName>
        <fullName evidence="9">Monovalent cation/H+ antiporter subunit E</fullName>
    </submittedName>
</protein>
<comment type="caution">
    <text evidence="9">The sequence shown here is derived from an EMBL/GenBank/DDBJ whole genome shotgun (WGS) entry which is preliminary data.</text>
</comment>
<keyword evidence="3" id="KW-0050">Antiport</keyword>
<evidence type="ECO:0000256" key="8">
    <source>
        <dbReference type="SAM" id="Phobius"/>
    </source>
</evidence>
<keyword evidence="5 8" id="KW-0812">Transmembrane</keyword>
<keyword evidence="10" id="KW-1185">Reference proteome</keyword>
<keyword evidence="6 8" id="KW-1133">Transmembrane helix</keyword>
<dbReference type="OrthoDB" id="9800498at2"/>
<dbReference type="GO" id="GO:0008324">
    <property type="term" value="F:monoatomic cation transmembrane transporter activity"/>
    <property type="evidence" value="ECO:0007669"/>
    <property type="project" value="InterPro"/>
</dbReference>
<organism evidence="9 10">
    <name type="scientific">Ureibacillus sinduriensis BLB-1 = JCM 15800</name>
    <dbReference type="NCBI Taxonomy" id="1384057"/>
    <lineage>
        <taxon>Bacteria</taxon>
        <taxon>Bacillati</taxon>
        <taxon>Bacillota</taxon>
        <taxon>Bacilli</taxon>
        <taxon>Bacillales</taxon>
        <taxon>Caryophanaceae</taxon>
        <taxon>Ureibacillus</taxon>
    </lineage>
</organism>
<evidence type="ECO:0000313" key="10">
    <source>
        <dbReference type="Proteomes" id="UP000030408"/>
    </source>
</evidence>
<proteinExistence type="inferred from homology"/>
<dbReference type="RefSeq" id="WP_036201031.1">
    <property type="nucleotide sequence ID" value="NZ_AVCY01000004.1"/>
</dbReference>
<evidence type="ECO:0000256" key="2">
    <source>
        <dbReference type="ARBA" id="ARBA00006228"/>
    </source>
</evidence>
<evidence type="ECO:0000256" key="4">
    <source>
        <dbReference type="ARBA" id="ARBA00022475"/>
    </source>
</evidence>
<evidence type="ECO:0000256" key="1">
    <source>
        <dbReference type="ARBA" id="ARBA00004651"/>
    </source>
</evidence>